<dbReference type="InterPro" id="IPR037682">
    <property type="entry name" value="TonB_C"/>
</dbReference>
<name>A0A1B2AEG6_9SPHN</name>
<gene>
    <name evidence="7" type="ORF">A6F68_02026</name>
</gene>
<accession>A0A1B2AEG6</accession>
<feature type="compositionally biased region" description="Basic and acidic residues" evidence="5">
    <location>
        <begin position="58"/>
        <end position="80"/>
    </location>
</feature>
<evidence type="ECO:0000256" key="3">
    <source>
        <dbReference type="ARBA" id="ARBA00022989"/>
    </source>
</evidence>
<evidence type="ECO:0000256" key="1">
    <source>
        <dbReference type="ARBA" id="ARBA00004167"/>
    </source>
</evidence>
<keyword evidence="8" id="KW-1185">Reference proteome</keyword>
<dbReference type="KEGG" id="ado:A6F68_02026"/>
<evidence type="ECO:0000256" key="4">
    <source>
        <dbReference type="ARBA" id="ARBA00023136"/>
    </source>
</evidence>
<dbReference type="InterPro" id="IPR006260">
    <property type="entry name" value="TonB/TolA_C"/>
</dbReference>
<dbReference type="Gene3D" id="3.30.1150.10">
    <property type="match status" value="1"/>
</dbReference>
<dbReference type="PATRIC" id="fig|692370.5.peg.2043"/>
<evidence type="ECO:0000313" key="7">
    <source>
        <dbReference type="EMBL" id="ANY20534.1"/>
    </source>
</evidence>
<dbReference type="NCBIfam" id="TIGR01352">
    <property type="entry name" value="tonB_Cterm"/>
    <property type="match status" value="1"/>
</dbReference>
<feature type="region of interest" description="Disordered" evidence="5">
    <location>
        <begin position="46"/>
        <end position="82"/>
    </location>
</feature>
<dbReference type="Pfam" id="PF03544">
    <property type="entry name" value="TonB_C"/>
    <property type="match status" value="1"/>
</dbReference>
<evidence type="ECO:0000259" key="6">
    <source>
        <dbReference type="Pfam" id="PF03544"/>
    </source>
</evidence>
<dbReference type="EMBL" id="CP016591">
    <property type="protein sequence ID" value="ANY20534.1"/>
    <property type="molecule type" value="Genomic_DNA"/>
</dbReference>
<dbReference type="GO" id="GO:0055085">
    <property type="term" value="P:transmembrane transport"/>
    <property type="evidence" value="ECO:0007669"/>
    <property type="project" value="InterPro"/>
</dbReference>
<keyword evidence="4" id="KW-0472">Membrane</keyword>
<dbReference type="GO" id="GO:0016020">
    <property type="term" value="C:membrane"/>
    <property type="evidence" value="ECO:0007669"/>
    <property type="project" value="UniProtKB-SubCell"/>
</dbReference>
<proteinExistence type="predicted"/>
<evidence type="ECO:0000256" key="5">
    <source>
        <dbReference type="SAM" id="MobiDB-lite"/>
    </source>
</evidence>
<keyword evidence="3" id="KW-1133">Transmembrane helix</keyword>
<feature type="compositionally biased region" description="Low complexity" evidence="5">
    <location>
        <begin position="109"/>
        <end position="118"/>
    </location>
</feature>
<feature type="region of interest" description="Disordered" evidence="5">
    <location>
        <begin position="109"/>
        <end position="130"/>
    </location>
</feature>
<dbReference type="OrthoDB" id="7390536at2"/>
<evidence type="ECO:0000313" key="8">
    <source>
        <dbReference type="Proteomes" id="UP000092932"/>
    </source>
</evidence>
<dbReference type="SUPFAM" id="SSF74653">
    <property type="entry name" value="TolA/TonB C-terminal domain"/>
    <property type="match status" value="1"/>
</dbReference>
<comment type="subcellular location">
    <subcellularLocation>
        <location evidence="1">Membrane</location>
        <topology evidence="1">Single-pass membrane protein</topology>
    </subcellularLocation>
</comment>
<evidence type="ECO:0000256" key="2">
    <source>
        <dbReference type="ARBA" id="ARBA00022692"/>
    </source>
</evidence>
<protein>
    <submittedName>
        <fullName evidence="7">Gram-negative bacterial tonB protein</fullName>
    </submittedName>
</protein>
<reference evidence="7 8" key="1">
    <citation type="submission" date="2016-07" db="EMBL/GenBank/DDBJ databases">
        <title>Complete genome sequence of Altererythrobacter dongtanensis KCTC 22672, a type strain with esterase isolated from tidal flat.</title>
        <authorList>
            <person name="Cheng H."/>
            <person name="Wu Y.-H."/>
            <person name="Zhou P."/>
            <person name="Huo Y.-Y."/>
            <person name="Wang C.-S."/>
            <person name="Xu X.-W."/>
        </authorList>
    </citation>
    <scope>NUCLEOTIDE SEQUENCE [LARGE SCALE GENOMIC DNA]</scope>
    <source>
        <strain evidence="7 8">KCTC 22672</strain>
    </source>
</reference>
<keyword evidence="2" id="KW-0812">Transmembrane</keyword>
<dbReference type="AlphaFoldDB" id="A0A1B2AEG6"/>
<feature type="domain" description="TonB C-terminal" evidence="6">
    <location>
        <begin position="167"/>
        <end position="234"/>
    </location>
</feature>
<dbReference type="STRING" id="692370.A6F68_02026"/>
<dbReference type="RefSeq" id="WP_067679365.1">
    <property type="nucleotide sequence ID" value="NZ_CP016591.1"/>
</dbReference>
<organism evidence="7 8">
    <name type="scientific">Tsuneonella dongtanensis</name>
    <dbReference type="NCBI Taxonomy" id="692370"/>
    <lineage>
        <taxon>Bacteria</taxon>
        <taxon>Pseudomonadati</taxon>
        <taxon>Pseudomonadota</taxon>
        <taxon>Alphaproteobacteria</taxon>
        <taxon>Sphingomonadales</taxon>
        <taxon>Erythrobacteraceae</taxon>
        <taxon>Tsuneonella</taxon>
    </lineage>
</organism>
<dbReference type="Proteomes" id="UP000092932">
    <property type="component" value="Chromosome"/>
</dbReference>
<sequence>MYVSQPPRAVSAASSALLTAGILAVLIFGFGPARTAEAVPALLSVEFADPPPPKPKQKAAERKTDRKAAPKDEAGRRNLKNEATAIVAPPVVPLIVPPPVVTAPVAATGSAPQTGAAPLPGPGQGAGTRGDGLGGGGLGGDGDGTGDGMAVKGPRRISGRMAFADLPEGVLALGEEASVRVIYTVEADGRVTQCRSDRPSGYPAIDSLTCRLIEQRFRFRPAVDRRGRPVASQVRETHSWYARDS</sequence>